<dbReference type="AlphaFoldDB" id="A0A9J5W3L5"/>
<gene>
    <name evidence="4" type="ORF">H5410_059749</name>
</gene>
<keyword evidence="2" id="KW-0813">Transport</keyword>
<dbReference type="SUPFAM" id="SSF48452">
    <property type="entry name" value="TPR-like"/>
    <property type="match status" value="1"/>
</dbReference>
<sequence>MAIIYYKKIADLFQSMVLTSSANQCIKKNAEYSAKVGKYQRSIAMFEEITTYFIINNLLKYGVRGHLLNVGICQLCRGDVVAINNDLERYQILDTTFKGRASASF</sequence>
<accession>A0A9J5W3L5</accession>
<organism evidence="4 5">
    <name type="scientific">Solanum commersonii</name>
    <name type="common">Commerson's wild potato</name>
    <name type="synonym">Commerson's nightshade</name>
    <dbReference type="NCBI Taxonomy" id="4109"/>
    <lineage>
        <taxon>Eukaryota</taxon>
        <taxon>Viridiplantae</taxon>
        <taxon>Streptophyta</taxon>
        <taxon>Embryophyta</taxon>
        <taxon>Tracheophyta</taxon>
        <taxon>Spermatophyta</taxon>
        <taxon>Magnoliopsida</taxon>
        <taxon>eudicotyledons</taxon>
        <taxon>Gunneridae</taxon>
        <taxon>Pentapetalae</taxon>
        <taxon>asterids</taxon>
        <taxon>lamiids</taxon>
        <taxon>Solanales</taxon>
        <taxon>Solanaceae</taxon>
        <taxon>Solanoideae</taxon>
        <taxon>Solaneae</taxon>
        <taxon>Solanum</taxon>
    </lineage>
</organism>
<proteinExistence type="inferred from homology"/>
<dbReference type="InterPro" id="IPR000744">
    <property type="entry name" value="NSF_attach"/>
</dbReference>
<dbReference type="GO" id="GO:0031201">
    <property type="term" value="C:SNARE complex"/>
    <property type="evidence" value="ECO:0007669"/>
    <property type="project" value="TreeGrafter"/>
</dbReference>
<keyword evidence="3" id="KW-0653">Protein transport</keyword>
<dbReference type="EMBL" id="JACXVP010000012">
    <property type="protein sequence ID" value="KAG5569983.1"/>
    <property type="molecule type" value="Genomic_DNA"/>
</dbReference>
<dbReference type="Proteomes" id="UP000824120">
    <property type="component" value="Chromosome 12"/>
</dbReference>
<evidence type="ECO:0000313" key="5">
    <source>
        <dbReference type="Proteomes" id="UP000824120"/>
    </source>
</evidence>
<evidence type="ECO:0000313" key="4">
    <source>
        <dbReference type="EMBL" id="KAG5569983.1"/>
    </source>
</evidence>
<dbReference type="Pfam" id="PF14938">
    <property type="entry name" value="SNAP"/>
    <property type="match status" value="1"/>
</dbReference>
<dbReference type="OrthoDB" id="9984275at2759"/>
<keyword evidence="5" id="KW-1185">Reference proteome</keyword>
<reference evidence="4 5" key="1">
    <citation type="submission" date="2020-09" db="EMBL/GenBank/DDBJ databases">
        <title>De no assembly of potato wild relative species, Solanum commersonii.</title>
        <authorList>
            <person name="Cho K."/>
        </authorList>
    </citation>
    <scope>NUCLEOTIDE SEQUENCE [LARGE SCALE GENOMIC DNA]</scope>
    <source>
        <strain evidence="4">LZ3.2</strain>
        <tissue evidence="4">Leaf</tissue>
    </source>
</reference>
<protein>
    <submittedName>
        <fullName evidence="4">Uncharacterized protein</fullName>
    </submittedName>
</protein>
<comment type="caution">
    <text evidence="4">The sequence shown here is derived from an EMBL/GenBank/DDBJ whole genome shotgun (WGS) entry which is preliminary data.</text>
</comment>
<evidence type="ECO:0000256" key="1">
    <source>
        <dbReference type="ARBA" id="ARBA00010050"/>
    </source>
</evidence>
<comment type="similarity">
    <text evidence="1">Belongs to the SNAP family.</text>
</comment>
<dbReference type="PRINTS" id="PR00448">
    <property type="entry name" value="NSFATTACHMNT"/>
</dbReference>
<name>A0A9J5W3L5_SOLCO</name>
<dbReference type="GO" id="GO:0005774">
    <property type="term" value="C:vacuolar membrane"/>
    <property type="evidence" value="ECO:0007669"/>
    <property type="project" value="TreeGrafter"/>
</dbReference>
<dbReference type="GO" id="GO:0006886">
    <property type="term" value="P:intracellular protein transport"/>
    <property type="evidence" value="ECO:0007669"/>
    <property type="project" value="InterPro"/>
</dbReference>
<dbReference type="PANTHER" id="PTHR13768">
    <property type="entry name" value="SOLUBLE NSF ATTACHMENT PROTEIN SNAP"/>
    <property type="match status" value="1"/>
</dbReference>
<evidence type="ECO:0000256" key="3">
    <source>
        <dbReference type="ARBA" id="ARBA00022927"/>
    </source>
</evidence>
<dbReference type="GO" id="GO:0005483">
    <property type="term" value="F:soluble NSF attachment protein activity"/>
    <property type="evidence" value="ECO:0007669"/>
    <property type="project" value="TreeGrafter"/>
</dbReference>
<dbReference type="Gene3D" id="1.25.40.10">
    <property type="entry name" value="Tetratricopeptide repeat domain"/>
    <property type="match status" value="1"/>
</dbReference>
<dbReference type="InterPro" id="IPR011990">
    <property type="entry name" value="TPR-like_helical_dom_sf"/>
</dbReference>
<dbReference type="PANTHER" id="PTHR13768:SF27">
    <property type="entry name" value="ALPHA-SOLUBLE NSF ATTACHMENT PROTEIN-LIKE"/>
    <property type="match status" value="1"/>
</dbReference>
<dbReference type="GO" id="GO:0035494">
    <property type="term" value="P:SNARE complex disassembly"/>
    <property type="evidence" value="ECO:0007669"/>
    <property type="project" value="TreeGrafter"/>
</dbReference>
<evidence type="ECO:0000256" key="2">
    <source>
        <dbReference type="ARBA" id="ARBA00022448"/>
    </source>
</evidence>
<dbReference type="GO" id="GO:0019905">
    <property type="term" value="F:syntaxin binding"/>
    <property type="evidence" value="ECO:0007669"/>
    <property type="project" value="TreeGrafter"/>
</dbReference>